<dbReference type="NCBIfam" id="TIGR01528">
    <property type="entry name" value="NMN_trans_PnuC"/>
    <property type="match status" value="1"/>
</dbReference>
<evidence type="ECO:0000313" key="11">
    <source>
        <dbReference type="EMBL" id="WOC51047.1"/>
    </source>
</evidence>
<feature type="transmembrane region" description="Helical" evidence="10">
    <location>
        <begin position="22"/>
        <end position="40"/>
    </location>
</feature>
<dbReference type="PANTHER" id="PTHR36122">
    <property type="entry name" value="NICOTINAMIDE RIBOSIDE TRANSPORTER PNUC"/>
    <property type="match status" value="1"/>
</dbReference>
<reference evidence="11" key="1">
    <citation type="submission" date="2023-10" db="EMBL/GenBank/DDBJ databases">
        <title>Characterization and whole genome sequencing of a novel strain of Bergeyella porcorum QD2021 isolated from pig.</title>
        <authorList>
            <person name="Liu G."/>
            <person name="Chen C."/>
            <person name="Han X."/>
        </authorList>
    </citation>
    <scope>NUCLEOTIDE SEQUENCE</scope>
    <source>
        <strain evidence="11">QD2021</strain>
    </source>
</reference>
<evidence type="ECO:0000256" key="9">
    <source>
        <dbReference type="ARBA" id="ARBA00023136"/>
    </source>
</evidence>
<feature type="transmembrane region" description="Helical" evidence="10">
    <location>
        <begin position="151"/>
        <end position="171"/>
    </location>
</feature>
<organism evidence="11 12">
    <name type="scientific">Bergeyella porcorum</name>
    <dbReference type="NCBI Taxonomy" id="1735111"/>
    <lineage>
        <taxon>Bacteria</taxon>
        <taxon>Pseudomonadati</taxon>
        <taxon>Bacteroidota</taxon>
        <taxon>Flavobacteriia</taxon>
        <taxon>Flavobacteriales</taxon>
        <taxon>Weeksellaceae</taxon>
        <taxon>Bergeyella</taxon>
    </lineage>
</organism>
<keyword evidence="5" id="KW-0813">Transport</keyword>
<sequence>MYIWKMNFYELFIKPYEGYENYQIALELIATCFGLLSVYFSIRKKIWVYPTGIISTILYVYILFVFGLLGDMMINFYYTIMSLYGWVLWSKSSDDHINVNVSYATPKEWLHSGLLFILSFALVVLVYYYKPFIDNQFSMIDVDLGLYHLDWANWLDVFTTSIFLVGMWLMAKRKVENWLFWIIGDMICIPMFIYKGLGITAVQYAVFTVMAIIGYIEWKKSQNA</sequence>
<keyword evidence="7 10" id="KW-0812">Transmembrane</keyword>
<feature type="transmembrane region" description="Helical" evidence="10">
    <location>
        <begin position="178"/>
        <end position="195"/>
    </location>
</feature>
<dbReference type="EMBL" id="CP136426">
    <property type="protein sequence ID" value="WOC51047.1"/>
    <property type="molecule type" value="Genomic_DNA"/>
</dbReference>
<comment type="similarity">
    <text evidence="3">Belongs to the nicotinamide ribonucleoside (NR) uptake permease (TC 4.B.1) family.</text>
</comment>
<keyword evidence="8 10" id="KW-1133">Transmembrane helix</keyword>
<feature type="transmembrane region" description="Helical" evidence="10">
    <location>
        <begin position="109"/>
        <end position="129"/>
    </location>
</feature>
<protein>
    <recommendedName>
        <fullName evidence="4">Nicotinamide riboside transporter PnuC</fullName>
    </recommendedName>
</protein>
<evidence type="ECO:0000256" key="6">
    <source>
        <dbReference type="ARBA" id="ARBA00022475"/>
    </source>
</evidence>
<keyword evidence="9 10" id="KW-0472">Membrane</keyword>
<evidence type="ECO:0000256" key="10">
    <source>
        <dbReference type="SAM" id="Phobius"/>
    </source>
</evidence>
<dbReference type="Proteomes" id="UP001432059">
    <property type="component" value="Chromosome"/>
</dbReference>
<proteinExistence type="inferred from homology"/>
<dbReference type="PANTHER" id="PTHR36122:SF2">
    <property type="entry name" value="NICOTINAMIDE RIBOSIDE TRANSPORTER PNUC"/>
    <property type="match status" value="1"/>
</dbReference>
<gene>
    <name evidence="11" type="primary">pnuC</name>
    <name evidence="11" type="ORF">BPO_0400</name>
</gene>
<feature type="transmembrane region" description="Helical" evidence="10">
    <location>
        <begin position="47"/>
        <end position="66"/>
    </location>
</feature>
<evidence type="ECO:0000256" key="8">
    <source>
        <dbReference type="ARBA" id="ARBA00022989"/>
    </source>
</evidence>
<evidence type="ECO:0000313" key="12">
    <source>
        <dbReference type="Proteomes" id="UP001432059"/>
    </source>
</evidence>
<evidence type="ECO:0000256" key="2">
    <source>
        <dbReference type="ARBA" id="ARBA00004651"/>
    </source>
</evidence>
<keyword evidence="6" id="KW-1003">Cell membrane</keyword>
<evidence type="ECO:0000256" key="5">
    <source>
        <dbReference type="ARBA" id="ARBA00022448"/>
    </source>
</evidence>
<accession>A0AAU0F2S1</accession>
<evidence type="ECO:0000256" key="3">
    <source>
        <dbReference type="ARBA" id="ARBA00006669"/>
    </source>
</evidence>
<dbReference type="GO" id="GO:0005886">
    <property type="term" value="C:plasma membrane"/>
    <property type="evidence" value="ECO:0007669"/>
    <property type="project" value="UniProtKB-SubCell"/>
</dbReference>
<dbReference type="GO" id="GO:0034257">
    <property type="term" value="F:nicotinamide riboside transmembrane transporter activity"/>
    <property type="evidence" value="ECO:0007669"/>
    <property type="project" value="InterPro"/>
</dbReference>
<keyword evidence="12" id="KW-1185">Reference proteome</keyword>
<dbReference type="AlphaFoldDB" id="A0AAU0F2S1"/>
<feature type="transmembrane region" description="Helical" evidence="10">
    <location>
        <begin position="201"/>
        <end position="218"/>
    </location>
</feature>
<dbReference type="InterPro" id="IPR006419">
    <property type="entry name" value="NMN_transpt_PnuC"/>
</dbReference>
<dbReference type="Pfam" id="PF04973">
    <property type="entry name" value="NMN_transporter"/>
    <property type="match status" value="1"/>
</dbReference>
<dbReference type="KEGG" id="bpor:BPO_0400"/>
<comment type="function">
    <text evidence="1">Required for nicotinamide riboside transport across the inner membrane.</text>
</comment>
<feature type="transmembrane region" description="Helical" evidence="10">
    <location>
        <begin position="72"/>
        <end position="89"/>
    </location>
</feature>
<name>A0AAU0F2S1_9FLAO</name>
<evidence type="ECO:0000256" key="4">
    <source>
        <dbReference type="ARBA" id="ARBA00017522"/>
    </source>
</evidence>
<evidence type="ECO:0000256" key="7">
    <source>
        <dbReference type="ARBA" id="ARBA00022692"/>
    </source>
</evidence>
<evidence type="ECO:0000256" key="1">
    <source>
        <dbReference type="ARBA" id="ARBA00002672"/>
    </source>
</evidence>
<comment type="subcellular location">
    <subcellularLocation>
        <location evidence="2">Cell membrane</location>
        <topology evidence="2">Multi-pass membrane protein</topology>
    </subcellularLocation>
</comment>